<reference evidence="1" key="2">
    <citation type="journal article" date="2015" name="Data Brief">
        <title>Shoot transcriptome of the giant reed, Arundo donax.</title>
        <authorList>
            <person name="Barrero R.A."/>
            <person name="Guerrero F.D."/>
            <person name="Moolhuijzen P."/>
            <person name="Goolsby J.A."/>
            <person name="Tidwell J."/>
            <person name="Bellgard S.E."/>
            <person name="Bellgard M.I."/>
        </authorList>
    </citation>
    <scope>NUCLEOTIDE SEQUENCE</scope>
    <source>
        <tissue evidence="1">Shoot tissue taken approximately 20 cm above the soil surface</tissue>
    </source>
</reference>
<dbReference type="EMBL" id="GBRH01245773">
    <property type="protein sequence ID" value="JAD52122.1"/>
    <property type="molecule type" value="Transcribed_RNA"/>
</dbReference>
<protein>
    <submittedName>
        <fullName evidence="1">Uncharacterized protein</fullName>
    </submittedName>
</protein>
<name>A0A0A9AYK5_ARUDO</name>
<sequence>MAGKGSGLHQQLRG</sequence>
<accession>A0A0A9AYK5</accession>
<reference evidence="1" key="1">
    <citation type="submission" date="2014-09" db="EMBL/GenBank/DDBJ databases">
        <authorList>
            <person name="Magalhaes I.L.F."/>
            <person name="Oliveira U."/>
            <person name="Santos F.R."/>
            <person name="Vidigal T.H.D.A."/>
            <person name="Brescovit A.D."/>
            <person name="Santos A.J."/>
        </authorList>
    </citation>
    <scope>NUCLEOTIDE SEQUENCE</scope>
    <source>
        <tissue evidence="1">Shoot tissue taken approximately 20 cm above the soil surface</tissue>
    </source>
</reference>
<evidence type="ECO:0000313" key="1">
    <source>
        <dbReference type="EMBL" id="JAD52122.1"/>
    </source>
</evidence>
<proteinExistence type="predicted"/>
<organism evidence="1">
    <name type="scientific">Arundo donax</name>
    <name type="common">Giant reed</name>
    <name type="synonym">Donax arundinaceus</name>
    <dbReference type="NCBI Taxonomy" id="35708"/>
    <lineage>
        <taxon>Eukaryota</taxon>
        <taxon>Viridiplantae</taxon>
        <taxon>Streptophyta</taxon>
        <taxon>Embryophyta</taxon>
        <taxon>Tracheophyta</taxon>
        <taxon>Spermatophyta</taxon>
        <taxon>Magnoliopsida</taxon>
        <taxon>Liliopsida</taxon>
        <taxon>Poales</taxon>
        <taxon>Poaceae</taxon>
        <taxon>PACMAD clade</taxon>
        <taxon>Arundinoideae</taxon>
        <taxon>Arundineae</taxon>
        <taxon>Arundo</taxon>
    </lineage>
</organism>